<dbReference type="InParanoid" id="A0A2R5G8B5"/>
<proteinExistence type="predicted"/>
<evidence type="ECO:0000313" key="3">
    <source>
        <dbReference type="Proteomes" id="UP000241890"/>
    </source>
</evidence>
<name>A0A2R5G8B5_9STRA</name>
<dbReference type="SUPFAM" id="SSF48371">
    <property type="entry name" value="ARM repeat"/>
    <property type="match status" value="1"/>
</dbReference>
<feature type="compositionally biased region" description="Low complexity" evidence="1">
    <location>
        <begin position="792"/>
        <end position="805"/>
    </location>
</feature>
<dbReference type="EMBL" id="BEYU01000023">
    <property type="protein sequence ID" value="GBG26785.1"/>
    <property type="molecule type" value="Genomic_DNA"/>
</dbReference>
<evidence type="ECO:0008006" key="4">
    <source>
        <dbReference type="Google" id="ProtNLM"/>
    </source>
</evidence>
<organism evidence="2 3">
    <name type="scientific">Hondaea fermentalgiana</name>
    <dbReference type="NCBI Taxonomy" id="2315210"/>
    <lineage>
        <taxon>Eukaryota</taxon>
        <taxon>Sar</taxon>
        <taxon>Stramenopiles</taxon>
        <taxon>Bigyra</taxon>
        <taxon>Labyrinthulomycetes</taxon>
        <taxon>Thraustochytrida</taxon>
        <taxon>Thraustochytriidae</taxon>
        <taxon>Hondaea</taxon>
    </lineage>
</organism>
<dbReference type="Proteomes" id="UP000241890">
    <property type="component" value="Unassembled WGS sequence"/>
</dbReference>
<feature type="compositionally biased region" description="Acidic residues" evidence="1">
    <location>
        <begin position="759"/>
        <end position="778"/>
    </location>
</feature>
<comment type="caution">
    <text evidence="2">The sequence shown here is derived from an EMBL/GenBank/DDBJ whole genome shotgun (WGS) entry which is preliminary data.</text>
</comment>
<feature type="region of interest" description="Disordered" evidence="1">
    <location>
        <begin position="752"/>
        <end position="888"/>
    </location>
</feature>
<protein>
    <recommendedName>
        <fullName evidence="4">Pre-rRNA-processing protein RIX1 N-terminal domain-containing protein</fullName>
    </recommendedName>
</protein>
<gene>
    <name evidence="2" type="ORF">FCC1311_030072</name>
</gene>
<evidence type="ECO:0000313" key="2">
    <source>
        <dbReference type="EMBL" id="GBG26785.1"/>
    </source>
</evidence>
<feature type="region of interest" description="Disordered" evidence="1">
    <location>
        <begin position="33"/>
        <end position="67"/>
    </location>
</feature>
<feature type="compositionally biased region" description="Acidic residues" evidence="1">
    <location>
        <begin position="806"/>
        <end position="831"/>
    </location>
</feature>
<sequence>MARRAGATDAGALATWLEHAGAVAVEADAAQERVDLEGAEDLDKAGGKRRKRARDERDKASGSSENAKVRALLQELAALGQATVAALRAQRPLADPAERDAAWTGDEPKRKADERAAKAAAKLQRRWHVLVGETAVRATARTGDAASAPGSAALRKLVGILAAESLAQCSVQNVDDNFAVYMDALHRLVTRASAEEAADFAPALVELVRARGRQTSTTAALNTDSQAQVSQMVLALARGLRATAEAAAARASWGSPGPELGSALEAQLVAASDILRMAPSLCRSAASQFDHACKILVSGAVGAHVQKLAAQVMARLPVAYGSNTSIAWDAVTQACLRGMVDILRALYKVKARGVLAQPGGISIRAAKAREGSSDPDVPEGATMGGGGKVSDFFPGLQAVARESQDLKTGSFVLAQAVSPAAAFEGLCAVLGNALRVAQGGLFLEISLEPILEAIELGLACSACADHPCFARTAAASLACLRDLAAVAGIKLLRFRSTITTLMERLLALPPARCPVDLQVAILDTCRALAIALGAGIGRHVAEAVLRRTAELVSFASEGAARDHDEKMAQAVASQTKGRAIKKRRVAARQLSRAAQGPNAPMPELCAAKAALAASEVILAVHGADLPQVVRDLFDAALLDALQPVLTGSSLLLDESSACARDTDLRLALLRALRATVLAPVLRVGTSSAVPTALVIFAHCLRDADPRVAETALLARASALALVHPSAPVVGAPRRLTAYVDDQDDLEEVAYLPPVRVQEDNDDDVMEANEEEEEEEEEKQTDNASEVVEEVVETTVTVEKSVAVAESPEENAMDDDDDDDKEEEEEEEEDEKTEATPARLAAQPRQTRAQRAAAAARREQEAAEEEEENDDDGGASDSGSDLPSIVDDE</sequence>
<reference evidence="2 3" key="1">
    <citation type="submission" date="2017-12" db="EMBL/GenBank/DDBJ databases">
        <title>Sequencing, de novo assembly and annotation of complete genome of a new Thraustochytrid species, strain FCC1311.</title>
        <authorList>
            <person name="Sedici K."/>
            <person name="Godart F."/>
            <person name="Aiese Cigliano R."/>
            <person name="Sanseverino W."/>
            <person name="Barakat M."/>
            <person name="Ortet P."/>
            <person name="Marechal E."/>
            <person name="Cagnac O."/>
            <person name="Amato A."/>
        </authorList>
    </citation>
    <scope>NUCLEOTIDE SEQUENCE [LARGE SCALE GENOMIC DNA]</scope>
</reference>
<keyword evidence="3" id="KW-1185">Reference proteome</keyword>
<dbReference type="AlphaFoldDB" id="A0A2R5G8B5"/>
<accession>A0A2R5G8B5</accession>
<feature type="compositionally biased region" description="Low complexity" evidence="1">
    <location>
        <begin position="837"/>
        <end position="854"/>
    </location>
</feature>
<dbReference type="InterPro" id="IPR016024">
    <property type="entry name" value="ARM-type_fold"/>
</dbReference>
<feature type="compositionally biased region" description="Basic and acidic residues" evidence="1">
    <location>
        <begin position="33"/>
        <end position="46"/>
    </location>
</feature>
<evidence type="ECO:0000256" key="1">
    <source>
        <dbReference type="SAM" id="MobiDB-lite"/>
    </source>
</evidence>
<feature type="compositionally biased region" description="Acidic residues" evidence="1">
    <location>
        <begin position="861"/>
        <end position="873"/>
    </location>
</feature>